<evidence type="ECO:0000313" key="2">
    <source>
        <dbReference type="Proteomes" id="UP000235145"/>
    </source>
</evidence>
<dbReference type="EMBL" id="NBSK02000003">
    <property type="protein sequence ID" value="KAJ0218610.1"/>
    <property type="molecule type" value="Genomic_DNA"/>
</dbReference>
<keyword evidence="2" id="KW-1185">Reference proteome</keyword>
<dbReference type="PANTHER" id="PTHR11439:SF508">
    <property type="entry name" value="RNA-DIRECTED DNA POLYMERASE"/>
    <property type="match status" value="1"/>
</dbReference>
<organism evidence="1 2">
    <name type="scientific">Lactuca sativa</name>
    <name type="common">Garden lettuce</name>
    <dbReference type="NCBI Taxonomy" id="4236"/>
    <lineage>
        <taxon>Eukaryota</taxon>
        <taxon>Viridiplantae</taxon>
        <taxon>Streptophyta</taxon>
        <taxon>Embryophyta</taxon>
        <taxon>Tracheophyta</taxon>
        <taxon>Spermatophyta</taxon>
        <taxon>Magnoliopsida</taxon>
        <taxon>eudicotyledons</taxon>
        <taxon>Gunneridae</taxon>
        <taxon>Pentapetalae</taxon>
        <taxon>asterids</taxon>
        <taxon>campanulids</taxon>
        <taxon>Asterales</taxon>
        <taxon>Asteraceae</taxon>
        <taxon>Cichorioideae</taxon>
        <taxon>Cichorieae</taxon>
        <taxon>Lactucinae</taxon>
        <taxon>Lactuca</taxon>
    </lineage>
</organism>
<dbReference type="PANTHER" id="PTHR11439">
    <property type="entry name" value="GAG-POL-RELATED RETROTRANSPOSON"/>
    <property type="match status" value="1"/>
</dbReference>
<protein>
    <submittedName>
        <fullName evidence="1">Uncharacterized protein</fullName>
    </submittedName>
</protein>
<accession>A0A9R1W9S7</accession>
<comment type="caution">
    <text evidence="1">The sequence shown here is derived from an EMBL/GenBank/DDBJ whole genome shotgun (WGS) entry which is preliminary data.</text>
</comment>
<sequence>MNATQNGPCYYRVKYIPIITPNPTNTPLETNFIISSGEFDKGDEFLNNKIKTDISYAIQVLSQFMNNPGNSHLKVAFSSPGKGVALSKSNIFELKEFFDADWAKSLATRKSVTGYMVYFTIIKKHSTVSRSSTESEYRALGSICVR</sequence>
<proteinExistence type="predicted"/>
<name>A0A9R1W9S7_LACSA</name>
<dbReference type="AlphaFoldDB" id="A0A9R1W9S7"/>
<reference evidence="1 2" key="1">
    <citation type="journal article" date="2017" name="Nat. Commun.">
        <title>Genome assembly with in vitro proximity ligation data and whole-genome triplication in lettuce.</title>
        <authorList>
            <person name="Reyes-Chin-Wo S."/>
            <person name="Wang Z."/>
            <person name="Yang X."/>
            <person name="Kozik A."/>
            <person name="Arikit S."/>
            <person name="Song C."/>
            <person name="Xia L."/>
            <person name="Froenicke L."/>
            <person name="Lavelle D.O."/>
            <person name="Truco M.J."/>
            <person name="Xia R."/>
            <person name="Zhu S."/>
            <person name="Xu C."/>
            <person name="Xu H."/>
            <person name="Xu X."/>
            <person name="Cox K."/>
            <person name="Korf I."/>
            <person name="Meyers B.C."/>
            <person name="Michelmore R.W."/>
        </authorList>
    </citation>
    <scope>NUCLEOTIDE SEQUENCE [LARGE SCALE GENOMIC DNA]</scope>
    <source>
        <strain evidence="2">cv. Salinas</strain>
        <tissue evidence="1">Seedlings</tissue>
    </source>
</reference>
<gene>
    <name evidence="1" type="ORF">LSAT_V11C300150940</name>
</gene>
<dbReference type="Proteomes" id="UP000235145">
    <property type="component" value="Unassembled WGS sequence"/>
</dbReference>
<evidence type="ECO:0000313" key="1">
    <source>
        <dbReference type="EMBL" id="KAJ0218610.1"/>
    </source>
</evidence>